<dbReference type="InterPro" id="IPR000276">
    <property type="entry name" value="GPCR_Rhodpsn"/>
</dbReference>
<evidence type="ECO:0000256" key="1">
    <source>
        <dbReference type="ARBA" id="ARBA00004370"/>
    </source>
</evidence>
<feature type="transmembrane region" description="Helical" evidence="5">
    <location>
        <begin position="158"/>
        <end position="178"/>
    </location>
</feature>
<dbReference type="GO" id="GO:0016020">
    <property type="term" value="C:membrane"/>
    <property type="evidence" value="ECO:0007669"/>
    <property type="project" value="UniProtKB-SubCell"/>
</dbReference>
<organism evidence="7 8">
    <name type="scientific">Adineta ricciae</name>
    <name type="common">Rotifer</name>
    <dbReference type="NCBI Taxonomy" id="249248"/>
    <lineage>
        <taxon>Eukaryota</taxon>
        <taxon>Metazoa</taxon>
        <taxon>Spiralia</taxon>
        <taxon>Gnathifera</taxon>
        <taxon>Rotifera</taxon>
        <taxon>Eurotatoria</taxon>
        <taxon>Bdelloidea</taxon>
        <taxon>Adinetida</taxon>
        <taxon>Adinetidae</taxon>
        <taxon>Adineta</taxon>
    </lineage>
</organism>
<evidence type="ECO:0000256" key="2">
    <source>
        <dbReference type="ARBA" id="ARBA00022692"/>
    </source>
</evidence>
<sequence length="234" mass="27240">MSIITNIIILRISCISIDFLLRLIPIIIDWLNASIAIDRTLALVMSTKYDKSKSRRAVKWTIISILLFSTSSLLHDPINRQLIEDREETRTWCLIQYSSALQIYNSTINIFHFFVPFIINIVTAFIIIFVAARSRATAQRQQTYKQHLKEQFHRHNHLILSSIILVILATPRLIISFISGCMKSVRNSAFYLVGYFISFIPPCITFIVFVLPSKLYKNEFYAATRRFRTFIGRQ</sequence>
<feature type="transmembrane region" description="Helical" evidence="5">
    <location>
        <begin position="190"/>
        <end position="211"/>
    </location>
</feature>
<dbReference type="GO" id="GO:0004930">
    <property type="term" value="F:G protein-coupled receptor activity"/>
    <property type="evidence" value="ECO:0007669"/>
    <property type="project" value="InterPro"/>
</dbReference>
<evidence type="ECO:0000313" key="7">
    <source>
        <dbReference type="EMBL" id="CAF1587226.1"/>
    </source>
</evidence>
<reference evidence="7" key="1">
    <citation type="submission" date="2021-02" db="EMBL/GenBank/DDBJ databases">
        <authorList>
            <person name="Nowell W R."/>
        </authorList>
    </citation>
    <scope>NUCLEOTIDE SEQUENCE</scope>
</reference>
<keyword evidence="4 5" id="KW-0472">Membrane</keyword>
<dbReference type="InterPro" id="IPR017452">
    <property type="entry name" value="GPCR_Rhodpsn_7TM"/>
</dbReference>
<gene>
    <name evidence="7" type="ORF">XAT740_LOCUS46161</name>
</gene>
<dbReference type="CDD" id="cd00637">
    <property type="entry name" value="7tm_classA_rhodopsin-like"/>
    <property type="match status" value="1"/>
</dbReference>
<dbReference type="Gene3D" id="1.20.1070.10">
    <property type="entry name" value="Rhodopsin 7-helix transmembrane proteins"/>
    <property type="match status" value="1"/>
</dbReference>
<name>A0A815ZV49_ADIRI</name>
<feature type="transmembrane region" description="Helical" evidence="5">
    <location>
        <begin position="110"/>
        <end position="132"/>
    </location>
</feature>
<proteinExistence type="predicted"/>
<dbReference type="SUPFAM" id="SSF81321">
    <property type="entry name" value="Family A G protein-coupled receptor-like"/>
    <property type="match status" value="1"/>
</dbReference>
<evidence type="ECO:0000256" key="3">
    <source>
        <dbReference type="ARBA" id="ARBA00022989"/>
    </source>
</evidence>
<protein>
    <recommendedName>
        <fullName evidence="6">G-protein coupled receptors family 1 profile domain-containing protein</fullName>
    </recommendedName>
</protein>
<evidence type="ECO:0000256" key="4">
    <source>
        <dbReference type="ARBA" id="ARBA00023136"/>
    </source>
</evidence>
<evidence type="ECO:0000259" key="6">
    <source>
        <dbReference type="PROSITE" id="PS50262"/>
    </source>
</evidence>
<evidence type="ECO:0000256" key="5">
    <source>
        <dbReference type="SAM" id="Phobius"/>
    </source>
</evidence>
<feature type="domain" description="G-protein coupled receptors family 1 profile" evidence="6">
    <location>
        <begin position="1"/>
        <end position="209"/>
    </location>
</feature>
<evidence type="ECO:0000313" key="8">
    <source>
        <dbReference type="Proteomes" id="UP000663828"/>
    </source>
</evidence>
<dbReference type="AlphaFoldDB" id="A0A815ZV49"/>
<comment type="subcellular location">
    <subcellularLocation>
        <location evidence="1">Membrane</location>
    </subcellularLocation>
</comment>
<dbReference type="PROSITE" id="PS50262">
    <property type="entry name" value="G_PROTEIN_RECEP_F1_2"/>
    <property type="match status" value="1"/>
</dbReference>
<keyword evidence="2 5" id="KW-0812">Transmembrane</keyword>
<dbReference type="Pfam" id="PF00001">
    <property type="entry name" value="7tm_1"/>
    <property type="match status" value="1"/>
</dbReference>
<dbReference type="EMBL" id="CAJNOR010006151">
    <property type="protein sequence ID" value="CAF1587226.1"/>
    <property type="molecule type" value="Genomic_DNA"/>
</dbReference>
<keyword evidence="3 5" id="KW-1133">Transmembrane helix</keyword>
<dbReference type="Proteomes" id="UP000663828">
    <property type="component" value="Unassembled WGS sequence"/>
</dbReference>
<comment type="caution">
    <text evidence="7">The sequence shown here is derived from an EMBL/GenBank/DDBJ whole genome shotgun (WGS) entry which is preliminary data.</text>
</comment>
<keyword evidence="8" id="KW-1185">Reference proteome</keyword>
<accession>A0A815ZV49</accession>